<organism evidence="1 2">
    <name type="scientific">Pelagibaculum spongiae</name>
    <dbReference type="NCBI Taxonomy" id="2080658"/>
    <lineage>
        <taxon>Bacteria</taxon>
        <taxon>Pseudomonadati</taxon>
        <taxon>Pseudomonadota</taxon>
        <taxon>Gammaproteobacteria</taxon>
        <taxon>Oceanospirillales</taxon>
        <taxon>Pelagibaculum</taxon>
    </lineage>
</organism>
<keyword evidence="2" id="KW-1185">Reference proteome</keyword>
<protein>
    <submittedName>
        <fullName evidence="1">Uncharacterized protein</fullName>
    </submittedName>
</protein>
<dbReference type="EMBL" id="QDDL01000016">
    <property type="protein sequence ID" value="PVZ63426.1"/>
    <property type="molecule type" value="Genomic_DNA"/>
</dbReference>
<comment type="caution">
    <text evidence="1">The sequence shown here is derived from an EMBL/GenBank/DDBJ whole genome shotgun (WGS) entry which is preliminary data.</text>
</comment>
<proteinExistence type="predicted"/>
<reference evidence="1 2" key="1">
    <citation type="submission" date="2018-04" db="EMBL/GenBank/DDBJ databases">
        <title>Thalassorhabdus spongiae gen. nov., sp. nov., isolated from a marine sponge in South-West Iceland.</title>
        <authorList>
            <person name="Knobloch S."/>
            <person name="Daussin A."/>
            <person name="Johannsson R."/>
            <person name="Marteinsson V.T."/>
        </authorList>
    </citation>
    <scope>NUCLEOTIDE SEQUENCE [LARGE SCALE GENOMIC DNA]</scope>
    <source>
        <strain evidence="1 2">Hp12</strain>
    </source>
</reference>
<evidence type="ECO:0000313" key="1">
    <source>
        <dbReference type="EMBL" id="PVZ63426.1"/>
    </source>
</evidence>
<sequence length="66" mass="7577">MRKENNRLLDLAVKKLNTFLITGANPVFVVVSIQYHRIRSEEVTAATILNTSNFQLSRLSEFLIEI</sequence>
<accession>A0A2V1GQ36</accession>
<evidence type="ECO:0000313" key="2">
    <source>
        <dbReference type="Proteomes" id="UP000244906"/>
    </source>
</evidence>
<dbReference type="Proteomes" id="UP000244906">
    <property type="component" value="Unassembled WGS sequence"/>
</dbReference>
<dbReference type="AlphaFoldDB" id="A0A2V1GQ36"/>
<gene>
    <name evidence="1" type="ORF">DC094_21190</name>
</gene>
<name>A0A2V1GQ36_9GAMM</name>